<dbReference type="EMBL" id="JAACYA010000001">
    <property type="protein sequence ID" value="MBK3331612.1"/>
    <property type="molecule type" value="Genomic_DNA"/>
</dbReference>
<sequence>MEKSKIIRLKIKQKVLSFFEGQHKTLKFGEEDDLKNIREYTYGDNVKRINWIITAKEKKPYIVEREEVKGQNIIVIILIDQNFLFGRKMEKLLEVYSIIGYSALYQKDRLFTYIFSEGLEKYFPHRNSISVVDDVMEFINSMEIRRKRLKIENLQRYIFRHRRSLVIIIGDLFYLPDIKEIAYRHKTAIIKIRERVEENPEKYTGFQLTSFDKKERIPYLVKPMVKNYIKNLKKIDQKLRQFAVLKRIPVQTIYTDEDPFVKLKKMFS</sequence>
<dbReference type="PANTHER" id="PTHR33608:SF6">
    <property type="entry name" value="BLL2464 PROTEIN"/>
    <property type="match status" value="1"/>
</dbReference>
<evidence type="ECO:0000259" key="1">
    <source>
        <dbReference type="Pfam" id="PF01882"/>
    </source>
</evidence>
<dbReference type="RefSeq" id="WP_200673027.1">
    <property type="nucleotide sequence ID" value="NZ_JAACYA010000001.1"/>
</dbReference>
<dbReference type="InterPro" id="IPR002881">
    <property type="entry name" value="DUF58"/>
</dbReference>
<evidence type="ECO:0000313" key="3">
    <source>
        <dbReference type="Proteomes" id="UP000772812"/>
    </source>
</evidence>
<accession>A0ABS1GFC0</accession>
<gene>
    <name evidence="2" type="ORF">GWK41_00865</name>
</gene>
<comment type="caution">
    <text evidence="2">The sequence shown here is derived from an EMBL/GenBank/DDBJ whole genome shotgun (WGS) entry which is preliminary data.</text>
</comment>
<dbReference type="PANTHER" id="PTHR33608">
    <property type="entry name" value="BLL2464 PROTEIN"/>
    <property type="match status" value="1"/>
</dbReference>
<proteinExistence type="predicted"/>
<keyword evidence="3" id="KW-1185">Reference proteome</keyword>
<feature type="domain" description="DUF58" evidence="1">
    <location>
        <begin position="37"/>
        <end position="198"/>
    </location>
</feature>
<reference evidence="2 3" key="1">
    <citation type="journal article" date="2021" name="Syst. Appl. Microbiol.">
        <title>Persephonella atlantica sp. nov.: How to adapt to physico-chemical gradients in high temperature hydrothermal habitats.</title>
        <authorList>
            <person name="Francois D.X."/>
            <person name="Godfroy A."/>
            <person name="Mathien C."/>
            <person name="Aube J."/>
            <person name="Cathalot C."/>
            <person name="Lesongeur F."/>
            <person name="L'Haridon S."/>
            <person name="Philippon X."/>
            <person name="Roussel E.G."/>
        </authorList>
    </citation>
    <scope>NUCLEOTIDE SEQUENCE [LARGE SCALE GENOMIC DNA]</scope>
    <source>
        <strain evidence="2 3">MO1340</strain>
    </source>
</reference>
<dbReference type="Pfam" id="PF01882">
    <property type="entry name" value="DUF58"/>
    <property type="match status" value="1"/>
</dbReference>
<evidence type="ECO:0000313" key="2">
    <source>
        <dbReference type="EMBL" id="MBK3331612.1"/>
    </source>
</evidence>
<dbReference type="Proteomes" id="UP000772812">
    <property type="component" value="Unassembled WGS sequence"/>
</dbReference>
<protein>
    <submittedName>
        <fullName evidence="2">DUF58 domain-containing protein</fullName>
    </submittedName>
</protein>
<organism evidence="2 3">
    <name type="scientific">Persephonella atlantica</name>
    <dbReference type="NCBI Taxonomy" id="2699429"/>
    <lineage>
        <taxon>Bacteria</taxon>
        <taxon>Pseudomonadati</taxon>
        <taxon>Aquificota</taxon>
        <taxon>Aquificia</taxon>
        <taxon>Aquificales</taxon>
        <taxon>Hydrogenothermaceae</taxon>
        <taxon>Persephonella</taxon>
    </lineage>
</organism>
<name>A0ABS1GFC0_9AQUI</name>